<dbReference type="PANTHER" id="PTHR34697">
    <property type="entry name" value="PHOSPHATIDYLGLYCEROL LYSYLTRANSFERASE"/>
    <property type="match status" value="1"/>
</dbReference>
<evidence type="ECO:0000313" key="7">
    <source>
        <dbReference type="EMBL" id="PAU81362.1"/>
    </source>
</evidence>
<keyword evidence="4" id="KW-1133">Transmembrane helix</keyword>
<keyword evidence="5" id="KW-0472">Membrane</keyword>
<keyword evidence="2" id="KW-1003">Cell membrane</keyword>
<sequence length="360" mass="41472">MTILMKQQFLGDWREGLSAAQCRPLIQHYGRQSSAYFNLQSDVRRFGDPRLGFVAYAPVSTLFGRVNIVFANPVCAPSIQPLLLKQCLEQVPGQFLFSGIDDRVTGDLEALGFTINAMGTEFRVRIPAFDTVGRDKKQLRHAGNLGRRCQLRVREQQAREVDTRQMERISRHWRQHKRVRNHELRLLTRPPVFSDEWGVRRFYAYDRDDRLLGYVFFDPFFENGNVVGYTANILRQDMEQSPSGLLDFIILEAMECFHREGIEYLSLGISPLHNIEAVPGDNPLIRRVAQYLYQHGNRLYAFRSLAYHKTRYRGEESRWYLATRETSTLKVAWSLLRGTGILGSPDYVQPSGDPSIPVPG</sequence>
<keyword evidence="3" id="KW-0812">Transmembrane</keyword>
<gene>
    <name evidence="7" type="ORF">CK501_07410</name>
</gene>
<evidence type="ECO:0000256" key="5">
    <source>
        <dbReference type="ARBA" id="ARBA00023136"/>
    </source>
</evidence>
<keyword evidence="8" id="KW-1185">Reference proteome</keyword>
<reference evidence="7 8" key="1">
    <citation type="submission" date="2017-08" db="EMBL/GenBank/DDBJ databases">
        <title>Halovibrio sewagensis sp. nov., isolated from wastewater of high salinity.</title>
        <authorList>
            <person name="Dong X."/>
            <person name="Zhang G."/>
        </authorList>
    </citation>
    <scope>NUCLEOTIDE SEQUENCE [LARGE SCALE GENOMIC DNA]</scope>
    <source>
        <strain evidence="7 8">YL5-2</strain>
    </source>
</reference>
<dbReference type="InterPro" id="IPR024320">
    <property type="entry name" value="LPG_synthase_C"/>
</dbReference>
<dbReference type="Pfam" id="PF09924">
    <property type="entry name" value="LPG_synthase_C"/>
    <property type="match status" value="1"/>
</dbReference>
<name>A0A2A2F9S2_9GAMM</name>
<evidence type="ECO:0000259" key="6">
    <source>
        <dbReference type="Pfam" id="PF09924"/>
    </source>
</evidence>
<protein>
    <recommendedName>
        <fullName evidence="6">Phosphatidylglycerol lysyltransferase C-terminal domain-containing protein</fullName>
    </recommendedName>
</protein>
<comment type="subcellular location">
    <subcellularLocation>
        <location evidence="1">Cell membrane</location>
        <topology evidence="1">Multi-pass membrane protein</topology>
    </subcellularLocation>
</comment>
<accession>A0A2A2F9S2</accession>
<feature type="domain" description="Phosphatidylglycerol lysyltransferase C-terminal" evidence="6">
    <location>
        <begin position="24"/>
        <end position="322"/>
    </location>
</feature>
<dbReference type="InterPro" id="IPR016181">
    <property type="entry name" value="Acyl_CoA_acyltransferase"/>
</dbReference>
<dbReference type="GO" id="GO:0055091">
    <property type="term" value="P:phospholipid homeostasis"/>
    <property type="evidence" value="ECO:0007669"/>
    <property type="project" value="TreeGrafter"/>
</dbReference>
<dbReference type="Proteomes" id="UP000218896">
    <property type="component" value="Unassembled WGS sequence"/>
</dbReference>
<dbReference type="AlphaFoldDB" id="A0A2A2F9S2"/>
<dbReference type="EMBL" id="NSKD01000002">
    <property type="protein sequence ID" value="PAU81362.1"/>
    <property type="molecule type" value="Genomic_DNA"/>
</dbReference>
<dbReference type="PANTHER" id="PTHR34697:SF2">
    <property type="entry name" value="PHOSPHATIDYLGLYCEROL LYSYLTRANSFERASE"/>
    <property type="match status" value="1"/>
</dbReference>
<organism evidence="7 8">
    <name type="scientific">Halovibrio salipaludis</name>
    <dbReference type="NCBI Taxonomy" id="2032626"/>
    <lineage>
        <taxon>Bacteria</taxon>
        <taxon>Pseudomonadati</taxon>
        <taxon>Pseudomonadota</taxon>
        <taxon>Gammaproteobacteria</taxon>
        <taxon>Oceanospirillales</taxon>
        <taxon>Halomonadaceae</taxon>
        <taxon>Halovibrio</taxon>
    </lineage>
</organism>
<evidence type="ECO:0000256" key="4">
    <source>
        <dbReference type="ARBA" id="ARBA00022989"/>
    </source>
</evidence>
<dbReference type="GO" id="GO:0016755">
    <property type="term" value="F:aminoacyltransferase activity"/>
    <property type="evidence" value="ECO:0007669"/>
    <property type="project" value="TreeGrafter"/>
</dbReference>
<dbReference type="InterPro" id="IPR051211">
    <property type="entry name" value="PG_lysyltransferase"/>
</dbReference>
<evidence type="ECO:0000256" key="1">
    <source>
        <dbReference type="ARBA" id="ARBA00004651"/>
    </source>
</evidence>
<evidence type="ECO:0000256" key="3">
    <source>
        <dbReference type="ARBA" id="ARBA00022692"/>
    </source>
</evidence>
<proteinExistence type="predicted"/>
<dbReference type="GO" id="GO:0005886">
    <property type="term" value="C:plasma membrane"/>
    <property type="evidence" value="ECO:0007669"/>
    <property type="project" value="UniProtKB-SubCell"/>
</dbReference>
<comment type="caution">
    <text evidence="7">The sequence shown here is derived from an EMBL/GenBank/DDBJ whole genome shotgun (WGS) entry which is preliminary data.</text>
</comment>
<dbReference type="SUPFAM" id="SSF55729">
    <property type="entry name" value="Acyl-CoA N-acyltransferases (Nat)"/>
    <property type="match status" value="1"/>
</dbReference>
<evidence type="ECO:0000313" key="8">
    <source>
        <dbReference type="Proteomes" id="UP000218896"/>
    </source>
</evidence>
<evidence type="ECO:0000256" key="2">
    <source>
        <dbReference type="ARBA" id="ARBA00022475"/>
    </source>
</evidence>